<proteinExistence type="inferred from homology"/>
<feature type="compositionally biased region" description="Basic and acidic residues" evidence="9">
    <location>
        <begin position="73"/>
        <end position="82"/>
    </location>
</feature>
<dbReference type="GO" id="GO:0008270">
    <property type="term" value="F:zinc ion binding"/>
    <property type="evidence" value="ECO:0007669"/>
    <property type="project" value="UniProtKB-KW"/>
</dbReference>
<accession>A0AAV4BZE0</accession>
<evidence type="ECO:0000256" key="5">
    <source>
        <dbReference type="ARBA" id="ARBA00022833"/>
    </source>
</evidence>
<keyword evidence="5" id="KW-0862">Zinc</keyword>
<comment type="caution">
    <text evidence="11">The sequence shown here is derived from an EMBL/GenBank/DDBJ whole genome shotgun (WGS) entry which is preliminary data.</text>
</comment>
<evidence type="ECO:0000313" key="12">
    <source>
        <dbReference type="Proteomes" id="UP000735302"/>
    </source>
</evidence>
<evidence type="ECO:0000256" key="4">
    <source>
        <dbReference type="ARBA" id="ARBA00022771"/>
    </source>
</evidence>
<feature type="region of interest" description="Disordered" evidence="9">
    <location>
        <begin position="315"/>
        <end position="337"/>
    </location>
</feature>
<dbReference type="Pfam" id="PF05741">
    <property type="entry name" value="zf-nanos"/>
    <property type="match status" value="1"/>
</dbReference>
<reference evidence="11 12" key="1">
    <citation type="journal article" date="2021" name="Elife">
        <title>Chloroplast acquisition without the gene transfer in kleptoplastic sea slugs, Plakobranchus ocellatus.</title>
        <authorList>
            <person name="Maeda T."/>
            <person name="Takahashi S."/>
            <person name="Yoshida T."/>
            <person name="Shimamura S."/>
            <person name="Takaki Y."/>
            <person name="Nagai Y."/>
            <person name="Toyoda A."/>
            <person name="Suzuki Y."/>
            <person name="Arimoto A."/>
            <person name="Ishii H."/>
            <person name="Satoh N."/>
            <person name="Nishiyama T."/>
            <person name="Hasebe M."/>
            <person name="Maruyama T."/>
            <person name="Minagawa J."/>
            <person name="Obokata J."/>
            <person name="Shigenobu S."/>
        </authorList>
    </citation>
    <scope>NUCLEOTIDE SEQUENCE [LARGE SCALE GENOMIC DNA]</scope>
</reference>
<keyword evidence="2" id="KW-0963">Cytoplasm</keyword>
<feature type="domain" description="Nanos-type" evidence="10">
    <location>
        <begin position="425"/>
        <end position="478"/>
    </location>
</feature>
<evidence type="ECO:0000256" key="9">
    <source>
        <dbReference type="SAM" id="MobiDB-lite"/>
    </source>
</evidence>
<feature type="region of interest" description="Disordered" evidence="9">
    <location>
        <begin position="254"/>
        <end position="275"/>
    </location>
</feature>
<gene>
    <name evidence="11" type="ORF">PoB_005026400</name>
</gene>
<comment type="subcellular location">
    <subcellularLocation>
        <location evidence="1">Cytoplasm</location>
    </subcellularLocation>
</comment>
<dbReference type="InterPro" id="IPR024161">
    <property type="entry name" value="Znf_nanos-typ"/>
</dbReference>
<dbReference type="Proteomes" id="UP000735302">
    <property type="component" value="Unassembled WGS sequence"/>
</dbReference>
<evidence type="ECO:0000256" key="1">
    <source>
        <dbReference type="ARBA" id="ARBA00004496"/>
    </source>
</evidence>
<dbReference type="Gene3D" id="4.10.60.30">
    <property type="entry name" value="Nanos, RNA-binding domain"/>
    <property type="match status" value="1"/>
</dbReference>
<dbReference type="EMBL" id="BLXT01005528">
    <property type="protein sequence ID" value="GFO23759.1"/>
    <property type="molecule type" value="Genomic_DNA"/>
</dbReference>
<evidence type="ECO:0000256" key="6">
    <source>
        <dbReference type="ARBA" id="ARBA00022845"/>
    </source>
</evidence>
<feature type="region of interest" description="Disordered" evidence="9">
    <location>
        <begin position="146"/>
        <end position="241"/>
    </location>
</feature>
<evidence type="ECO:0000256" key="7">
    <source>
        <dbReference type="ARBA" id="ARBA00022884"/>
    </source>
</evidence>
<comment type="similarity">
    <text evidence="8">Belongs to the nanos family.</text>
</comment>
<dbReference type="GO" id="GO:0006417">
    <property type="term" value="P:regulation of translation"/>
    <property type="evidence" value="ECO:0007669"/>
    <property type="project" value="UniProtKB-UniRule"/>
</dbReference>
<organism evidence="11 12">
    <name type="scientific">Plakobranchus ocellatus</name>
    <dbReference type="NCBI Taxonomy" id="259542"/>
    <lineage>
        <taxon>Eukaryota</taxon>
        <taxon>Metazoa</taxon>
        <taxon>Spiralia</taxon>
        <taxon>Lophotrochozoa</taxon>
        <taxon>Mollusca</taxon>
        <taxon>Gastropoda</taxon>
        <taxon>Heterobranchia</taxon>
        <taxon>Euthyneura</taxon>
        <taxon>Panpulmonata</taxon>
        <taxon>Sacoglossa</taxon>
        <taxon>Placobranchoidea</taxon>
        <taxon>Plakobranchidae</taxon>
        <taxon>Plakobranchus</taxon>
    </lineage>
</organism>
<feature type="compositionally biased region" description="Basic and acidic residues" evidence="9">
    <location>
        <begin position="317"/>
        <end position="333"/>
    </location>
</feature>
<evidence type="ECO:0000256" key="8">
    <source>
        <dbReference type="PROSITE-ProRule" id="PRU00855"/>
    </source>
</evidence>
<sequence length="493" mass="54656">MYTLFGPTTLWPHNSMTGNKQIIYSPYPTAYVVGPLAPQAVLSQNVQAAYSSTRQQLSAWSDTPAAAPVHDGYSNHHSRESSSSDEVFMPNNASSGQLVYAAPYALGYLAASSALNSGPQTPAPSHKFTVNSDMFMPLAPSIRLPEKYSKVRGKNGLTKASLKKNRRRSANGSLNSSGGTSGSSQNITGLSHNPNVTGHDLHLDNLSDVTPANTSGSGSDTSYSHFQSRHTEANSRADTMSVSSCVLPLSLRTALNEDPPEPSTDGAPLKTSSPIRENDEFLSLPTVIPTNMQKAVRETLKNLPPPIGAEISKLKKAAKEKDEDKENAVEKSKDRKRRDGRFITGAVKNVNKVSPQPSVEKMPRICTAEDDNDDMDQCDLILKKRQQMDAAEEQARRREEFLLILEAERERQRRLVLPKRAPKMNCKFCRNNGESEEVYSKHRLHENERTVCPILRHYVCRLCNSTGDFAHTIRHCPFNNRKDRMAWKATFMM</sequence>
<feature type="region of interest" description="Disordered" evidence="9">
    <location>
        <begin position="61"/>
        <end position="89"/>
    </location>
</feature>
<feature type="compositionally biased region" description="Polar residues" evidence="9">
    <location>
        <begin position="187"/>
        <end position="196"/>
    </location>
</feature>
<dbReference type="InterPro" id="IPR038129">
    <property type="entry name" value="Nanos_sf"/>
</dbReference>
<protein>
    <submittedName>
        <fullName evidence="11">Nanos-related protein</fullName>
    </submittedName>
</protein>
<evidence type="ECO:0000256" key="2">
    <source>
        <dbReference type="ARBA" id="ARBA00022490"/>
    </source>
</evidence>
<keyword evidence="12" id="KW-1185">Reference proteome</keyword>
<evidence type="ECO:0000313" key="11">
    <source>
        <dbReference type="EMBL" id="GFO23759.1"/>
    </source>
</evidence>
<keyword evidence="6 8" id="KW-0810">Translation regulation</keyword>
<keyword evidence="4 8" id="KW-0863">Zinc-finger</keyword>
<keyword evidence="3" id="KW-0479">Metal-binding</keyword>
<dbReference type="InterPro" id="IPR008705">
    <property type="entry name" value="Nanos/Xcar2"/>
</dbReference>
<dbReference type="PANTHER" id="PTHR12887">
    <property type="entry name" value="NANOS PROTEIN"/>
    <property type="match status" value="1"/>
</dbReference>
<dbReference type="AlphaFoldDB" id="A0AAV4BZE0"/>
<dbReference type="GO" id="GO:0003723">
    <property type="term" value="F:RNA binding"/>
    <property type="evidence" value="ECO:0007669"/>
    <property type="project" value="UniProtKB-UniRule"/>
</dbReference>
<dbReference type="PROSITE" id="PS51522">
    <property type="entry name" value="ZF_NANOS"/>
    <property type="match status" value="1"/>
</dbReference>
<keyword evidence="7 8" id="KW-0694">RNA-binding</keyword>
<feature type="compositionally biased region" description="Polar residues" evidence="9">
    <location>
        <begin position="207"/>
        <end position="226"/>
    </location>
</feature>
<evidence type="ECO:0000259" key="10">
    <source>
        <dbReference type="PROSITE" id="PS51522"/>
    </source>
</evidence>
<name>A0AAV4BZE0_9GAST</name>
<evidence type="ECO:0000256" key="3">
    <source>
        <dbReference type="ARBA" id="ARBA00022723"/>
    </source>
</evidence>
<feature type="compositionally biased region" description="Low complexity" evidence="9">
    <location>
        <begin position="170"/>
        <end position="186"/>
    </location>
</feature>
<dbReference type="GO" id="GO:0005737">
    <property type="term" value="C:cytoplasm"/>
    <property type="evidence" value="ECO:0007669"/>
    <property type="project" value="UniProtKB-SubCell"/>
</dbReference>